<comment type="pathway">
    <text evidence="3 7">Carbohydrate degradation; pentose phosphate pathway; D-ribulose 5-phosphate from D-glucose 6-phosphate (oxidative stage): step 2/3.</text>
</comment>
<dbReference type="NCBIfam" id="TIGR01198">
    <property type="entry name" value="pgl"/>
    <property type="match status" value="1"/>
</dbReference>
<protein>
    <recommendedName>
        <fullName evidence="6 7">6-phosphogluconolactonase</fullName>
        <shortName evidence="7">6PGL</shortName>
        <ecNumber evidence="5 7">3.1.1.31</ecNumber>
    </recommendedName>
</protein>
<dbReference type="AlphaFoldDB" id="A0A366EAQ2"/>
<evidence type="ECO:0000256" key="2">
    <source>
        <dbReference type="ARBA" id="ARBA00002681"/>
    </source>
</evidence>
<organism evidence="9 10">
    <name type="scientific">Pseudochrobactrum asaccharolyticum</name>
    <dbReference type="NCBI Taxonomy" id="354351"/>
    <lineage>
        <taxon>Bacteria</taxon>
        <taxon>Pseudomonadati</taxon>
        <taxon>Pseudomonadota</taxon>
        <taxon>Alphaproteobacteria</taxon>
        <taxon>Hyphomicrobiales</taxon>
        <taxon>Brucellaceae</taxon>
        <taxon>Pseudochrobactrum</taxon>
    </lineage>
</organism>
<evidence type="ECO:0000313" key="10">
    <source>
        <dbReference type="Proteomes" id="UP000252893"/>
    </source>
</evidence>
<keyword evidence="10" id="KW-1185">Reference proteome</keyword>
<dbReference type="GO" id="GO:0006098">
    <property type="term" value="P:pentose-phosphate shunt"/>
    <property type="evidence" value="ECO:0007669"/>
    <property type="project" value="UniProtKB-UniPathway"/>
</dbReference>
<dbReference type="InterPro" id="IPR039104">
    <property type="entry name" value="6PGL"/>
</dbReference>
<dbReference type="RefSeq" id="WP_113942469.1">
    <property type="nucleotide sequence ID" value="NZ_JBHEEG010000003.1"/>
</dbReference>
<evidence type="ECO:0000256" key="7">
    <source>
        <dbReference type="RuleBase" id="RU365095"/>
    </source>
</evidence>
<dbReference type="InterPro" id="IPR006148">
    <property type="entry name" value="Glc/Gal-6P_isomerase"/>
</dbReference>
<feature type="domain" description="Glucosamine/galactosamine-6-phosphate isomerase" evidence="8">
    <location>
        <begin position="15"/>
        <end position="229"/>
    </location>
</feature>
<dbReference type="EMBL" id="QNRH01000001">
    <property type="protein sequence ID" value="RBO98498.1"/>
    <property type="molecule type" value="Genomic_DNA"/>
</dbReference>
<evidence type="ECO:0000259" key="8">
    <source>
        <dbReference type="Pfam" id="PF01182"/>
    </source>
</evidence>
<evidence type="ECO:0000256" key="4">
    <source>
        <dbReference type="ARBA" id="ARBA00010662"/>
    </source>
</evidence>
<dbReference type="UniPathway" id="UPA00115">
    <property type="reaction ID" value="UER00409"/>
</dbReference>
<dbReference type="CDD" id="cd01400">
    <property type="entry name" value="6PGL"/>
    <property type="match status" value="1"/>
</dbReference>
<evidence type="ECO:0000256" key="1">
    <source>
        <dbReference type="ARBA" id="ARBA00000832"/>
    </source>
</evidence>
<dbReference type="OrthoDB" id="9810967at2"/>
<dbReference type="InterPro" id="IPR037171">
    <property type="entry name" value="NagB/RpiA_transferase-like"/>
</dbReference>
<reference evidence="9 10" key="1">
    <citation type="submission" date="2018-06" db="EMBL/GenBank/DDBJ databases">
        <title>Genomic Encyclopedia of Type Strains, Phase IV (KMG-IV): sequencing the most valuable type-strain genomes for metagenomic binning, comparative biology and taxonomic classification.</title>
        <authorList>
            <person name="Goeker M."/>
        </authorList>
    </citation>
    <scope>NUCLEOTIDE SEQUENCE [LARGE SCALE GENOMIC DNA]</scope>
    <source>
        <strain evidence="9 10">DSM 25619</strain>
    </source>
</reference>
<proteinExistence type="inferred from homology"/>
<evidence type="ECO:0000256" key="5">
    <source>
        <dbReference type="ARBA" id="ARBA00013198"/>
    </source>
</evidence>
<comment type="catalytic activity">
    <reaction evidence="1 7">
        <text>6-phospho-D-glucono-1,5-lactone + H2O = 6-phospho-D-gluconate + H(+)</text>
        <dbReference type="Rhea" id="RHEA:12556"/>
        <dbReference type="ChEBI" id="CHEBI:15377"/>
        <dbReference type="ChEBI" id="CHEBI:15378"/>
        <dbReference type="ChEBI" id="CHEBI:57955"/>
        <dbReference type="ChEBI" id="CHEBI:58759"/>
        <dbReference type="EC" id="3.1.1.31"/>
    </reaction>
</comment>
<gene>
    <name evidence="7" type="primary">pgl</name>
    <name evidence="9" type="ORF">DFR47_10194</name>
</gene>
<sequence>METDITNIERHDFAEPSALVLQLAGTIADQLNKAVTAKGHAVLAVSGGTTPVQLFEALSMQDVAWKQVTITLVDERFVAPDNERSNEKLARDHLLQNKAANAQFVSLYGPAQTASVAAVTAANRIDALPKPFDVVVLGMGNDGHTASFFRGGSRLDQALDPQTRAVVVPMQAEGAGEPRLTLTLPVLTNADLLILHIEGEKKLAVLEEALASDYNEEDINLMPVRAIFAYAKQPVQLYWAP</sequence>
<dbReference type="InterPro" id="IPR005900">
    <property type="entry name" value="6-phosphogluconolactonase_DevB"/>
</dbReference>
<comment type="caution">
    <text evidence="9">The sequence shown here is derived from an EMBL/GenBank/DDBJ whole genome shotgun (WGS) entry which is preliminary data.</text>
</comment>
<dbReference type="PANTHER" id="PTHR11054:SF0">
    <property type="entry name" value="6-PHOSPHOGLUCONOLACTONASE"/>
    <property type="match status" value="1"/>
</dbReference>
<evidence type="ECO:0000256" key="6">
    <source>
        <dbReference type="ARBA" id="ARBA00020337"/>
    </source>
</evidence>
<dbReference type="PANTHER" id="PTHR11054">
    <property type="entry name" value="6-PHOSPHOGLUCONOLACTONASE"/>
    <property type="match status" value="1"/>
</dbReference>
<dbReference type="EC" id="3.1.1.31" evidence="5 7"/>
<evidence type="ECO:0000313" key="9">
    <source>
        <dbReference type="EMBL" id="RBO98498.1"/>
    </source>
</evidence>
<dbReference type="Gene3D" id="3.40.50.1360">
    <property type="match status" value="1"/>
</dbReference>
<comment type="similarity">
    <text evidence="4 7">Belongs to the glucosamine/galactosamine-6-phosphate isomerase family. 6-phosphogluconolactonase subfamily.</text>
</comment>
<evidence type="ECO:0000256" key="3">
    <source>
        <dbReference type="ARBA" id="ARBA00004961"/>
    </source>
</evidence>
<dbReference type="Proteomes" id="UP000252893">
    <property type="component" value="Unassembled WGS sequence"/>
</dbReference>
<accession>A0A366EAQ2</accession>
<dbReference type="GO" id="GO:0017057">
    <property type="term" value="F:6-phosphogluconolactonase activity"/>
    <property type="evidence" value="ECO:0007669"/>
    <property type="project" value="UniProtKB-UniRule"/>
</dbReference>
<dbReference type="SUPFAM" id="SSF100950">
    <property type="entry name" value="NagB/RpiA/CoA transferase-like"/>
    <property type="match status" value="1"/>
</dbReference>
<keyword evidence="7" id="KW-0378">Hydrolase</keyword>
<comment type="function">
    <text evidence="2 7">Hydrolysis of 6-phosphogluconolactone to 6-phosphogluconate.</text>
</comment>
<name>A0A366EAQ2_9HYPH</name>
<dbReference type="Pfam" id="PF01182">
    <property type="entry name" value="Glucosamine_iso"/>
    <property type="match status" value="1"/>
</dbReference>
<dbReference type="GO" id="GO:0005975">
    <property type="term" value="P:carbohydrate metabolic process"/>
    <property type="evidence" value="ECO:0007669"/>
    <property type="project" value="UniProtKB-UniRule"/>
</dbReference>